<dbReference type="InterPro" id="IPR020807">
    <property type="entry name" value="PKS_DH"/>
</dbReference>
<dbReference type="Pfam" id="PF02801">
    <property type="entry name" value="Ketoacyl-synt_C"/>
    <property type="match status" value="1"/>
</dbReference>
<dbReference type="SMART" id="SM00829">
    <property type="entry name" value="PKS_ER"/>
    <property type="match status" value="1"/>
</dbReference>
<dbReference type="GO" id="GO:1901336">
    <property type="term" value="P:lactone biosynthetic process"/>
    <property type="evidence" value="ECO:0007669"/>
    <property type="project" value="UniProtKB-ARBA"/>
</dbReference>
<evidence type="ECO:0000256" key="2">
    <source>
        <dbReference type="ARBA" id="ARBA00022553"/>
    </source>
</evidence>
<dbReference type="Pfam" id="PF00550">
    <property type="entry name" value="PP-binding"/>
    <property type="match status" value="1"/>
</dbReference>
<dbReference type="GO" id="GO:0004312">
    <property type="term" value="F:fatty acid synthase activity"/>
    <property type="evidence" value="ECO:0007669"/>
    <property type="project" value="TreeGrafter"/>
</dbReference>
<dbReference type="InterPro" id="IPR001227">
    <property type="entry name" value="Ac_transferase_dom_sf"/>
</dbReference>
<dbReference type="InterPro" id="IPR014031">
    <property type="entry name" value="Ketoacyl_synth_C"/>
</dbReference>
<name>A0A9P4H5X0_9PLEO</name>
<evidence type="ECO:0000256" key="4">
    <source>
        <dbReference type="ARBA" id="ARBA00023268"/>
    </source>
</evidence>
<gene>
    <name evidence="10" type="ORF">EK21DRAFT_114617</name>
</gene>
<dbReference type="Gene3D" id="3.40.50.720">
    <property type="entry name" value="NAD(P)-binding Rossmann-like Domain"/>
    <property type="match status" value="2"/>
</dbReference>
<evidence type="ECO:0000256" key="5">
    <source>
        <dbReference type="PROSITE-ProRule" id="PRU01363"/>
    </source>
</evidence>
<dbReference type="Pfam" id="PF14765">
    <property type="entry name" value="PS-DH"/>
    <property type="match status" value="1"/>
</dbReference>
<dbReference type="InterPro" id="IPR036291">
    <property type="entry name" value="NAD(P)-bd_dom_sf"/>
</dbReference>
<evidence type="ECO:0000256" key="3">
    <source>
        <dbReference type="ARBA" id="ARBA00022679"/>
    </source>
</evidence>
<dbReference type="Pfam" id="PF00698">
    <property type="entry name" value="Acyl_transf_1"/>
    <property type="match status" value="1"/>
</dbReference>
<keyword evidence="3" id="KW-0808">Transferase</keyword>
<dbReference type="InterPro" id="IPR050091">
    <property type="entry name" value="PKS_NRPS_Biosynth_Enz"/>
</dbReference>
<dbReference type="InterPro" id="IPR016036">
    <property type="entry name" value="Malonyl_transacylase_ACP-bd"/>
</dbReference>
<dbReference type="SUPFAM" id="SSF55048">
    <property type="entry name" value="Probable ACP-binding domain of malonyl-CoA ACP transacylase"/>
    <property type="match status" value="1"/>
</dbReference>
<dbReference type="PROSITE" id="PS00012">
    <property type="entry name" value="PHOSPHOPANTETHEINE"/>
    <property type="match status" value="1"/>
</dbReference>
<dbReference type="InterPro" id="IPR006162">
    <property type="entry name" value="Ppantetheine_attach_site"/>
</dbReference>
<keyword evidence="2" id="KW-0597">Phosphoprotein</keyword>
<dbReference type="Pfam" id="PF23114">
    <property type="entry name" value="NAD-bd_HRPKS_sdrA"/>
    <property type="match status" value="1"/>
</dbReference>
<dbReference type="Pfam" id="PF08240">
    <property type="entry name" value="ADH_N"/>
    <property type="match status" value="1"/>
</dbReference>
<feature type="region of interest" description="Disordered" evidence="6">
    <location>
        <begin position="1"/>
        <end position="35"/>
    </location>
</feature>
<dbReference type="Pfam" id="PF16197">
    <property type="entry name" value="KAsynt_C_assoc"/>
    <property type="match status" value="1"/>
</dbReference>
<reference evidence="10" key="1">
    <citation type="journal article" date="2020" name="Stud. Mycol.">
        <title>101 Dothideomycetes genomes: a test case for predicting lifestyles and emergence of pathogens.</title>
        <authorList>
            <person name="Haridas S."/>
            <person name="Albert R."/>
            <person name="Binder M."/>
            <person name="Bloem J."/>
            <person name="Labutti K."/>
            <person name="Salamov A."/>
            <person name="Andreopoulos B."/>
            <person name="Baker S."/>
            <person name="Barry K."/>
            <person name="Bills G."/>
            <person name="Bluhm B."/>
            <person name="Cannon C."/>
            <person name="Castanera R."/>
            <person name="Culley D."/>
            <person name="Daum C."/>
            <person name="Ezra D."/>
            <person name="Gonzalez J."/>
            <person name="Henrissat B."/>
            <person name="Kuo A."/>
            <person name="Liang C."/>
            <person name="Lipzen A."/>
            <person name="Lutzoni F."/>
            <person name="Magnuson J."/>
            <person name="Mondo S."/>
            <person name="Nolan M."/>
            <person name="Ohm R."/>
            <person name="Pangilinan J."/>
            <person name="Park H.-J."/>
            <person name="Ramirez L."/>
            <person name="Alfaro M."/>
            <person name="Sun H."/>
            <person name="Tritt A."/>
            <person name="Yoshinaga Y."/>
            <person name="Zwiers L.-H."/>
            <person name="Turgeon B."/>
            <person name="Goodwin S."/>
            <person name="Spatafora J."/>
            <person name="Crous P."/>
            <person name="Grigoriev I."/>
        </authorList>
    </citation>
    <scope>NUCLEOTIDE SEQUENCE</scope>
    <source>
        <strain evidence="10">CBS 110217</strain>
    </source>
</reference>
<evidence type="ECO:0000259" key="8">
    <source>
        <dbReference type="PROSITE" id="PS52004"/>
    </source>
</evidence>
<dbReference type="InterPro" id="IPR049551">
    <property type="entry name" value="PKS_DH_C"/>
</dbReference>
<feature type="domain" description="Carrier" evidence="7">
    <location>
        <begin position="2337"/>
        <end position="2413"/>
    </location>
</feature>
<accession>A0A9P4H5X0</accession>
<dbReference type="SMART" id="SM00826">
    <property type="entry name" value="PKS_DH"/>
    <property type="match status" value="1"/>
</dbReference>
<dbReference type="InterPro" id="IPR020841">
    <property type="entry name" value="PKS_Beta-ketoAc_synthase_dom"/>
</dbReference>
<evidence type="ECO:0000313" key="10">
    <source>
        <dbReference type="EMBL" id="KAF2027680.1"/>
    </source>
</evidence>
<dbReference type="GO" id="GO:0031177">
    <property type="term" value="F:phosphopantetheine binding"/>
    <property type="evidence" value="ECO:0007669"/>
    <property type="project" value="InterPro"/>
</dbReference>
<organism evidence="10 11">
    <name type="scientific">Setomelanomma holmii</name>
    <dbReference type="NCBI Taxonomy" id="210430"/>
    <lineage>
        <taxon>Eukaryota</taxon>
        <taxon>Fungi</taxon>
        <taxon>Dikarya</taxon>
        <taxon>Ascomycota</taxon>
        <taxon>Pezizomycotina</taxon>
        <taxon>Dothideomycetes</taxon>
        <taxon>Pleosporomycetidae</taxon>
        <taxon>Pleosporales</taxon>
        <taxon>Pleosporineae</taxon>
        <taxon>Phaeosphaeriaceae</taxon>
        <taxon>Setomelanomma</taxon>
    </lineage>
</organism>
<dbReference type="InterPro" id="IPR014030">
    <property type="entry name" value="Ketoacyl_synth_N"/>
</dbReference>
<dbReference type="Pfam" id="PF21089">
    <property type="entry name" value="PKS_DH_N"/>
    <property type="match status" value="1"/>
</dbReference>
<dbReference type="InterPro" id="IPR020843">
    <property type="entry name" value="ER"/>
</dbReference>
<dbReference type="InterPro" id="IPR056501">
    <property type="entry name" value="NAD-bd_HRPKS_sdrA"/>
</dbReference>
<dbReference type="Gene3D" id="3.90.180.10">
    <property type="entry name" value="Medium-chain alcohol dehydrogenases, catalytic domain"/>
    <property type="match status" value="1"/>
</dbReference>
<feature type="region of interest" description="C-terminal hotdog fold" evidence="5">
    <location>
        <begin position="1117"/>
        <end position="1282"/>
    </location>
</feature>
<feature type="compositionally biased region" description="Polar residues" evidence="6">
    <location>
        <begin position="25"/>
        <end position="35"/>
    </location>
</feature>
<evidence type="ECO:0000256" key="1">
    <source>
        <dbReference type="ARBA" id="ARBA00022450"/>
    </source>
</evidence>
<protein>
    <submittedName>
        <fullName evidence="10">Polyketide synthase</fullName>
    </submittedName>
</protein>
<dbReference type="InterPro" id="IPR032821">
    <property type="entry name" value="PKS_assoc"/>
</dbReference>
<dbReference type="InterPro" id="IPR014043">
    <property type="entry name" value="Acyl_transferase_dom"/>
</dbReference>
<dbReference type="InterPro" id="IPR020806">
    <property type="entry name" value="PKS_PP-bd"/>
</dbReference>
<feature type="region of interest" description="N-terminal hotdog fold" evidence="5">
    <location>
        <begin position="965"/>
        <end position="1105"/>
    </location>
</feature>
<dbReference type="EMBL" id="ML978223">
    <property type="protein sequence ID" value="KAF2027680.1"/>
    <property type="molecule type" value="Genomic_DNA"/>
</dbReference>
<feature type="domain" description="PKS/mFAS DH" evidence="9">
    <location>
        <begin position="965"/>
        <end position="1282"/>
    </location>
</feature>
<evidence type="ECO:0000259" key="9">
    <source>
        <dbReference type="PROSITE" id="PS52019"/>
    </source>
</evidence>
<dbReference type="PROSITE" id="PS52019">
    <property type="entry name" value="PKS_MFAS_DH"/>
    <property type="match status" value="1"/>
</dbReference>
<dbReference type="SUPFAM" id="SSF50129">
    <property type="entry name" value="GroES-like"/>
    <property type="match status" value="1"/>
</dbReference>
<dbReference type="SUPFAM" id="SSF51735">
    <property type="entry name" value="NAD(P)-binding Rossmann-fold domains"/>
    <property type="match status" value="2"/>
</dbReference>
<proteinExistence type="predicted"/>
<dbReference type="InterPro" id="IPR013154">
    <property type="entry name" value="ADH-like_N"/>
</dbReference>
<dbReference type="InterPro" id="IPR042104">
    <property type="entry name" value="PKS_dehydratase_sf"/>
</dbReference>
<dbReference type="PANTHER" id="PTHR43775">
    <property type="entry name" value="FATTY ACID SYNTHASE"/>
    <property type="match status" value="1"/>
</dbReference>
<feature type="active site" description="Proton acceptor; for dehydratase activity" evidence="5">
    <location>
        <position position="997"/>
    </location>
</feature>
<keyword evidence="4" id="KW-0511">Multifunctional enzyme</keyword>
<dbReference type="FunFam" id="3.40.50.720:FF:000209">
    <property type="entry name" value="Polyketide synthase Pks12"/>
    <property type="match status" value="1"/>
</dbReference>
<dbReference type="Gene3D" id="1.10.1200.10">
    <property type="entry name" value="ACP-like"/>
    <property type="match status" value="1"/>
</dbReference>
<dbReference type="CDD" id="cd00833">
    <property type="entry name" value="PKS"/>
    <property type="match status" value="1"/>
</dbReference>
<dbReference type="PROSITE" id="PS52004">
    <property type="entry name" value="KS3_2"/>
    <property type="match status" value="1"/>
</dbReference>
<dbReference type="GO" id="GO:0006633">
    <property type="term" value="P:fatty acid biosynthetic process"/>
    <property type="evidence" value="ECO:0007669"/>
    <property type="project" value="TreeGrafter"/>
</dbReference>
<dbReference type="SUPFAM" id="SSF53901">
    <property type="entry name" value="Thiolase-like"/>
    <property type="match status" value="1"/>
</dbReference>
<evidence type="ECO:0000259" key="7">
    <source>
        <dbReference type="PROSITE" id="PS50075"/>
    </source>
</evidence>
<dbReference type="PANTHER" id="PTHR43775:SF18">
    <property type="entry name" value="ENZYME, PUTATIVE (JCVI)-RELATED"/>
    <property type="match status" value="1"/>
</dbReference>
<sequence length="2415" mass="262391">MAPHATGPTEERNTNDNTHSDSYSHTDGSSNSHSIADSVFTGPAASSTYVQDPVAVISMACRLPDECSNPRLFWKFLSEGKIAMNTPPGTRFDINTHYDRSLKPQTMASPGGMFLQNVDPRDIDAQFFKLSGIEATSMDPQQRQLLEVVYEGLENAGVTLEQMSGAPVGCFVSSFASDYGDIQARDPENRASATAVGVGRAMLSNRISHFLNTKGPSMTIDTACSGALIGLDLAMRYLQTHEVTSAIVAGANLYCSPEHVMDHYMGANGAASLSGKCHTFDSKADGYIKAEAVSMVYLKRLEDAIRDKDPIRAIIRGTATNSDGWTAGIASPNHEAQSAAIRQAYKNAGIKDLNATSYVEFHGTGTRVGDSLEANGVATVFAPSRDPTKPLRIGSVKSNIGHSEPAAGLSGLLKTVLSLEKGIIPGNPTFIDPSPKIDFEKWRLRASRVATPWPNVPVKRASINSFGYGGSNAHAVVDEAQGLGLYHTSSFIADSDEYDFQEETVDRPRLLVLSANGEKSLEAQLAALDKHLSDPAVSIKSNDLAYTLSERRSRHYHRGFTIASSTELDMQSFERGHVRQEPPKMGFVFTGQGAQWPEMGKALVNTFPLAARTIKHLDNVLQGSYAPPSWSLLDELVSPRSAEHMRLPEISQPLVTALQVAILALFDAAGVKCHAVVGHSSGEIAAAVAAGHLTPEQAIQVAYYRGQATAGAKYDTPVGMMAAGLGPDAVAPYLDGTTVAVACINSDKSVTLSGTKSELAEVEKKLKDDGQFARALLVDAAYHSRHMKPVAGVYQDLLEKHVDWSATPKPLTQKAKMFSSTIGKTLTAAPGPDYWVKNMVSPVLFGPACRNMITQEDDCVDYLVEIGPSDALKGPVGQVKKAASSDLTYTNAWKRGPEALHILLECAGKLFIAGCPIKLSPFNDDESEEPVFISDLPNYAWDHSTKYWHETESSKDWRFRKFVHHDLLGSKMLGVPWTKPTWKNGLRLSDVPWLRDHTLGEQVIFPAAAYMAMAMEAIFQKSKATGRLAEDIGVNDVTYKLRNVSFPRMLVLSDSAPTMIQLALSACSSTKESWHEFTITSISRDGEGVHEEHSAGLISIGDAVAKIATEADVGPLKHAVPGSVWYKSMREVGYMFGDAFQPCQEIEAQADARHCRAVIKLGVPESKHQQSKYAMHPAAIDGCLQIATVALNRGHRSALDTLMPPRLIDELVIFPQPLRTLQSAGDVSRGIVASEAIYGGVGRPDDNKRFVSDIRTFSEGDHQILFHLQGLRYHAINASVDRPHAFTQAVWGEDIEFLSPEQMAGVLQGVASGEGEDARALARVAKAAEIIGHKRPTAKILEVALNDDNSASQSIWIDQLRAKAGPIAKGCAYRLSLPSQKLGLETREKYATESNIEHVVHETDAVFAGEDQFDLIILKVSEVKYDLREVLESARGVLTDHGYVAVLHNAEWSSQQVELPDVDGNLITSASKPFNGLSRISGVAARSLSLVYLGSHRPGPSESFLADNNICLVHFGTPTGTTDVTRDLLKTSGWSITEHLLPFDDVPEKSTVVVLDEMFAPLLTDLKDEQFEAIRSLIERECRILWVTVGSQMSVTHPERGLMFGASRSLVLEYPNNILMCLDIESETSKTSLEAINTVLNHLGTVEVLGRIDNEFVERNGILHVSRVIGDDAINTAEKESQEGSPLQETTMYGHESTIRLTSERPGTLDTLVYTQVDVPPLKDDEVEIEVVAAGMNFKDLANAMGFVPCNEKLIGLECTGIVTDIGKDVGTVKPGDRVLLVRRDGGCFGNRVRNRWHAVYKLPDQISFADGTTFGIAVHTAVYGLITLANVQEGQSVLIHSASGGVGLAALDLCKYLGAEVYCTVGTEAKTDFIVEKYGVRRDRVFSSRSITFAAQLLRATGGRGVDVCLNSLTGDMLHESWRCIAENGTMIEIGKKDLIDRNSLSMEPFDRNCSYRALDLSRPSITDEVTRKVGEQIMDLVEQGHIRPLHVCKVFPFEDTVEAFRYIQRGKHIGKVVISYENSRAVQVPVRPLTPQLKLRPDRSYLIAGGFKGLNSSLAVYLARNGATNIVTISRSGYDDERSQKTIYDCNTLGCHVDLVTGDITNLSDVRRAYAAASKPVAGVIQGAMLIRDRMFTKMTPEEFRLPAQPKVAGTWNLHIAGQEHAEVNVLPLDFFTMLSSVSGLLGHMGQSNYAAANAFLDAFAAWRIQQGLPACSVDLGPVDEVGYLKDKDNANRRLEAMGWHLINEALLYRILRTSIMQQTHGINKNSYGILCTGIMPGAPFFEPLHRFSSLRPAAGSAAASGGAGAGTSASATTKLAMLKNASKGGVEKATLLAASTEVMNAVLMRSLGMKEPLELSRPLGDYGVDSLVAVEMRNWARAELGVEMSVLEIVGARTLTSLCEVVLKKLTG</sequence>
<feature type="compositionally biased region" description="Basic and acidic residues" evidence="6">
    <location>
        <begin position="9"/>
        <end position="24"/>
    </location>
</feature>
<dbReference type="GO" id="GO:0030639">
    <property type="term" value="P:polyketide biosynthetic process"/>
    <property type="evidence" value="ECO:0007669"/>
    <property type="project" value="UniProtKB-ARBA"/>
</dbReference>
<dbReference type="SUPFAM" id="SSF52151">
    <property type="entry name" value="FabD/lysophospholipase-like"/>
    <property type="match status" value="1"/>
</dbReference>
<dbReference type="SMART" id="SM00825">
    <property type="entry name" value="PKS_KS"/>
    <property type="match status" value="1"/>
</dbReference>
<dbReference type="SMART" id="SM00822">
    <property type="entry name" value="PKS_KR"/>
    <property type="match status" value="1"/>
</dbReference>
<dbReference type="InterPro" id="IPR049552">
    <property type="entry name" value="PKS_DH_N"/>
</dbReference>
<dbReference type="OrthoDB" id="329835at2759"/>
<dbReference type="Gene3D" id="3.40.366.10">
    <property type="entry name" value="Malonyl-Coenzyme A Acyl Carrier Protein, domain 2"/>
    <property type="match status" value="1"/>
</dbReference>
<dbReference type="InterPro" id="IPR049900">
    <property type="entry name" value="PKS_mFAS_DH"/>
</dbReference>
<dbReference type="InterPro" id="IPR013968">
    <property type="entry name" value="PKS_KR"/>
</dbReference>
<dbReference type="InterPro" id="IPR009081">
    <property type="entry name" value="PP-bd_ACP"/>
</dbReference>
<evidence type="ECO:0000256" key="6">
    <source>
        <dbReference type="SAM" id="MobiDB-lite"/>
    </source>
</evidence>
<dbReference type="InterPro" id="IPR057326">
    <property type="entry name" value="KR_dom"/>
</dbReference>
<dbReference type="InterPro" id="IPR016035">
    <property type="entry name" value="Acyl_Trfase/lysoPLipase"/>
</dbReference>
<dbReference type="InterPro" id="IPR036736">
    <property type="entry name" value="ACP-like_sf"/>
</dbReference>
<dbReference type="CDD" id="cd05195">
    <property type="entry name" value="enoyl_red"/>
    <property type="match status" value="1"/>
</dbReference>
<dbReference type="SMART" id="SM00827">
    <property type="entry name" value="PKS_AT"/>
    <property type="match status" value="1"/>
</dbReference>
<feature type="active site" description="Proton donor; for dehydratase activity" evidence="5">
    <location>
        <position position="1181"/>
    </location>
</feature>
<comment type="caution">
    <text evidence="10">The sequence shown here is derived from an EMBL/GenBank/DDBJ whole genome shotgun (WGS) entry which is preliminary data.</text>
</comment>
<dbReference type="Pfam" id="PF13602">
    <property type="entry name" value="ADH_zinc_N_2"/>
    <property type="match status" value="1"/>
</dbReference>
<dbReference type="Pfam" id="PF08659">
    <property type="entry name" value="KR"/>
    <property type="match status" value="1"/>
</dbReference>
<dbReference type="PROSITE" id="PS50075">
    <property type="entry name" value="CARRIER"/>
    <property type="match status" value="1"/>
</dbReference>
<evidence type="ECO:0000313" key="11">
    <source>
        <dbReference type="Proteomes" id="UP000799777"/>
    </source>
</evidence>
<dbReference type="SMART" id="SM00823">
    <property type="entry name" value="PKS_PP"/>
    <property type="match status" value="1"/>
</dbReference>
<feature type="domain" description="Ketosynthase family 3 (KS3)" evidence="8">
    <location>
        <begin position="51"/>
        <end position="479"/>
    </location>
</feature>
<keyword evidence="11" id="KW-1185">Reference proteome</keyword>
<dbReference type="Proteomes" id="UP000799777">
    <property type="component" value="Unassembled WGS sequence"/>
</dbReference>
<dbReference type="Gene3D" id="3.10.129.110">
    <property type="entry name" value="Polyketide synthase dehydratase"/>
    <property type="match status" value="1"/>
</dbReference>
<keyword evidence="1" id="KW-0596">Phosphopantetheine</keyword>
<dbReference type="Gene3D" id="3.30.70.3290">
    <property type="match status" value="1"/>
</dbReference>
<dbReference type="InterPro" id="IPR016039">
    <property type="entry name" value="Thiolase-like"/>
</dbReference>
<dbReference type="InterPro" id="IPR011032">
    <property type="entry name" value="GroES-like_sf"/>
</dbReference>
<dbReference type="GO" id="GO:0016491">
    <property type="term" value="F:oxidoreductase activity"/>
    <property type="evidence" value="ECO:0007669"/>
    <property type="project" value="InterPro"/>
</dbReference>
<dbReference type="Gene3D" id="3.40.47.10">
    <property type="match status" value="1"/>
</dbReference>
<dbReference type="SUPFAM" id="SSF47336">
    <property type="entry name" value="ACP-like"/>
    <property type="match status" value="1"/>
</dbReference>
<dbReference type="Pfam" id="PF00109">
    <property type="entry name" value="ketoacyl-synt"/>
    <property type="match status" value="1"/>
</dbReference>